<accession>A0AAD6CD08</accession>
<sequence length="229" mass="25726">MMTSDILKPLAAFCRDPRSQEYISTVKNISASGNSFGTTLSTSSSDGLIVIETTFDMALQIIHGPDEPTSVAMSTYRSPVPDTSSKLPKELLRCYEIGPEYGTDFISEKPTYASHVGADLDSITVLSSYPSCVRENYLKWVKTWEKKWQLRRGNTREFRSSVFFSAEEEVSWNVAGYLLAWRIAMAPDVGLVEYSTSRSQYILQTGKETSITMQFLKEQLYLLEKGDSS</sequence>
<evidence type="ECO:0000313" key="1">
    <source>
        <dbReference type="EMBL" id="KAJ5459650.1"/>
    </source>
</evidence>
<reference evidence="1" key="2">
    <citation type="journal article" date="2023" name="IMA Fungus">
        <title>Comparative genomic study of the Penicillium genus elucidates a diverse pangenome and 15 lateral gene transfer events.</title>
        <authorList>
            <person name="Petersen C."/>
            <person name="Sorensen T."/>
            <person name="Nielsen M.R."/>
            <person name="Sondergaard T.E."/>
            <person name="Sorensen J.L."/>
            <person name="Fitzpatrick D.A."/>
            <person name="Frisvad J.C."/>
            <person name="Nielsen K.L."/>
        </authorList>
    </citation>
    <scope>NUCLEOTIDE SEQUENCE</scope>
    <source>
        <strain evidence="1">IBT 16125</strain>
    </source>
</reference>
<comment type="caution">
    <text evidence="1">The sequence shown here is derived from an EMBL/GenBank/DDBJ whole genome shotgun (WGS) entry which is preliminary data.</text>
</comment>
<dbReference type="AlphaFoldDB" id="A0AAD6CD08"/>
<reference evidence="1" key="1">
    <citation type="submission" date="2022-12" db="EMBL/GenBank/DDBJ databases">
        <authorList>
            <person name="Petersen C."/>
        </authorList>
    </citation>
    <scope>NUCLEOTIDE SEQUENCE</scope>
    <source>
        <strain evidence="1">IBT 16125</strain>
    </source>
</reference>
<name>A0AAD6CD08_9EURO</name>
<protein>
    <submittedName>
        <fullName evidence="1">Uncharacterized protein</fullName>
    </submittedName>
</protein>
<evidence type="ECO:0000313" key="2">
    <source>
        <dbReference type="Proteomes" id="UP001213681"/>
    </source>
</evidence>
<dbReference type="GeneID" id="81594828"/>
<organism evidence="1 2">
    <name type="scientific">Penicillium daleae</name>
    <dbReference type="NCBI Taxonomy" id="63821"/>
    <lineage>
        <taxon>Eukaryota</taxon>
        <taxon>Fungi</taxon>
        <taxon>Dikarya</taxon>
        <taxon>Ascomycota</taxon>
        <taxon>Pezizomycotina</taxon>
        <taxon>Eurotiomycetes</taxon>
        <taxon>Eurotiomycetidae</taxon>
        <taxon>Eurotiales</taxon>
        <taxon>Aspergillaceae</taxon>
        <taxon>Penicillium</taxon>
    </lineage>
</organism>
<gene>
    <name evidence="1" type="ORF">N7458_001202</name>
</gene>
<dbReference type="RefSeq" id="XP_056768692.1">
    <property type="nucleotide sequence ID" value="XM_056904585.1"/>
</dbReference>
<proteinExistence type="predicted"/>
<keyword evidence="2" id="KW-1185">Reference proteome</keyword>
<dbReference type="EMBL" id="JAPVEA010000002">
    <property type="protein sequence ID" value="KAJ5459650.1"/>
    <property type="molecule type" value="Genomic_DNA"/>
</dbReference>
<dbReference type="Proteomes" id="UP001213681">
    <property type="component" value="Unassembled WGS sequence"/>
</dbReference>